<protein>
    <submittedName>
        <fullName evidence="3">Aminoglycoside phosphotransferase (APT) family kinase protein</fullName>
    </submittedName>
</protein>
<evidence type="ECO:0000259" key="2">
    <source>
        <dbReference type="Pfam" id="PF01636"/>
    </source>
</evidence>
<evidence type="ECO:0000256" key="1">
    <source>
        <dbReference type="SAM" id="MobiDB-lite"/>
    </source>
</evidence>
<dbReference type="Gene3D" id="3.90.1200.10">
    <property type="match status" value="1"/>
</dbReference>
<dbReference type="Pfam" id="PF01636">
    <property type="entry name" value="APH"/>
    <property type="match status" value="1"/>
</dbReference>
<feature type="domain" description="Aminoglycoside phosphotransferase" evidence="2">
    <location>
        <begin position="65"/>
        <end position="276"/>
    </location>
</feature>
<dbReference type="SUPFAM" id="SSF56112">
    <property type="entry name" value="Protein kinase-like (PK-like)"/>
    <property type="match status" value="1"/>
</dbReference>
<dbReference type="AlphaFoldDB" id="A0A3N4Z6M7"/>
<proteinExistence type="predicted"/>
<sequence length="456" mass="48803">MVAPPHRRHLTRRVHRATAPGAAYRVAVVRSALALAALATTAVPGLDVVATRPPQRVTTDFQTTGVLDGGGRSWVVVAPLHAAAGAALEGEVAVLANLAQAVDDGRLPFDVPRPAGFAALPEGGRAMVHRQLVGRPLDVTRLAAGPGLSAEVGRAIAAFHELDADVVAEAGLPVYDADAYRRRCLAEVDEAARTGHVPAVLLNRWEHALEDVALWRFRAVPVHGDLAPDHVLVHEGRVSAVLALSEAHVGDPAEDLAWLTASAPEESLDAIEEAYSLARTESTDKHLLDRALLVSELALARWLLHGTRTGEQAVVDDAAAMLRELASDVEDAPPIGSREPVVLPDRGWDEGDDSLARTGGDQTLEPADDESEPRDRLTPADDVDVEVEVEVEVEVDDTRAHELDQLGAEGQDDDEPDPVDASRPDPARRQDHAAVTEELHLGRDLPDFLREDRPNG</sequence>
<feature type="region of interest" description="Disordered" evidence="1">
    <location>
        <begin position="330"/>
        <end position="456"/>
    </location>
</feature>
<gene>
    <name evidence="3" type="ORF">EDD32_2153</name>
</gene>
<comment type="caution">
    <text evidence="3">The sequence shown here is derived from an EMBL/GenBank/DDBJ whole genome shotgun (WGS) entry which is preliminary data.</text>
</comment>
<evidence type="ECO:0000313" key="4">
    <source>
        <dbReference type="Proteomes" id="UP000280726"/>
    </source>
</evidence>
<dbReference type="InterPro" id="IPR002575">
    <property type="entry name" value="Aminoglycoside_PTrfase"/>
</dbReference>
<accession>A0A3N4Z6M7</accession>
<dbReference type="GO" id="GO:0016301">
    <property type="term" value="F:kinase activity"/>
    <property type="evidence" value="ECO:0007669"/>
    <property type="project" value="UniProtKB-KW"/>
</dbReference>
<keyword evidence="3" id="KW-0808">Transferase</keyword>
<keyword evidence="3" id="KW-0418">Kinase</keyword>
<dbReference type="Proteomes" id="UP000280726">
    <property type="component" value="Unassembled WGS sequence"/>
</dbReference>
<feature type="compositionally biased region" description="Acidic residues" evidence="1">
    <location>
        <begin position="381"/>
        <end position="395"/>
    </location>
</feature>
<organism evidence="3 4">
    <name type="scientific">Georgenia muralis</name>
    <dbReference type="NCBI Taxonomy" id="154117"/>
    <lineage>
        <taxon>Bacteria</taxon>
        <taxon>Bacillati</taxon>
        <taxon>Actinomycetota</taxon>
        <taxon>Actinomycetes</taxon>
        <taxon>Micrococcales</taxon>
        <taxon>Bogoriellaceae</taxon>
        <taxon>Georgenia</taxon>
    </lineage>
</organism>
<dbReference type="InterPro" id="IPR011009">
    <property type="entry name" value="Kinase-like_dom_sf"/>
</dbReference>
<evidence type="ECO:0000313" key="3">
    <source>
        <dbReference type="EMBL" id="RPF27664.1"/>
    </source>
</evidence>
<feature type="compositionally biased region" description="Basic and acidic residues" evidence="1">
    <location>
        <begin position="420"/>
        <end position="456"/>
    </location>
</feature>
<dbReference type="EMBL" id="RKRA01000001">
    <property type="protein sequence ID" value="RPF27664.1"/>
    <property type="molecule type" value="Genomic_DNA"/>
</dbReference>
<reference evidence="3 4" key="1">
    <citation type="submission" date="2018-11" db="EMBL/GenBank/DDBJ databases">
        <title>Sequencing the genomes of 1000 actinobacteria strains.</title>
        <authorList>
            <person name="Klenk H.-P."/>
        </authorList>
    </citation>
    <scope>NUCLEOTIDE SEQUENCE [LARGE SCALE GENOMIC DNA]</scope>
    <source>
        <strain evidence="3 4">DSM 14418</strain>
    </source>
</reference>
<name>A0A3N4Z6M7_9MICO</name>
<keyword evidence="4" id="KW-1185">Reference proteome</keyword>